<sequence length="136" mass="14978">MSTVFADKKIQTLGHRIGNLNRPQHRIRTVNHTQVLCLICKTSIPACSLPSTLPSGLIVDPRLKKRGRVVRASDLRSGGRGFDSRPCHVAIALGKRFTLTFPSPPTCKTGTWLKAVLEICGMLTFERLTGCHTVML</sequence>
<dbReference type="Proteomes" id="UP000762676">
    <property type="component" value="Unassembled WGS sequence"/>
</dbReference>
<reference evidence="1 2" key="1">
    <citation type="journal article" date="2021" name="Elife">
        <title>Chloroplast acquisition without the gene transfer in kleptoplastic sea slugs, Plakobranchus ocellatus.</title>
        <authorList>
            <person name="Maeda T."/>
            <person name="Takahashi S."/>
            <person name="Yoshida T."/>
            <person name="Shimamura S."/>
            <person name="Takaki Y."/>
            <person name="Nagai Y."/>
            <person name="Toyoda A."/>
            <person name="Suzuki Y."/>
            <person name="Arimoto A."/>
            <person name="Ishii H."/>
            <person name="Satoh N."/>
            <person name="Nishiyama T."/>
            <person name="Hasebe M."/>
            <person name="Maruyama T."/>
            <person name="Minagawa J."/>
            <person name="Obokata J."/>
            <person name="Shigenobu S."/>
        </authorList>
    </citation>
    <scope>NUCLEOTIDE SEQUENCE [LARGE SCALE GENOMIC DNA]</scope>
</reference>
<protein>
    <submittedName>
        <fullName evidence="1">Uncharacterized protein</fullName>
    </submittedName>
</protein>
<gene>
    <name evidence="1" type="ORF">ElyMa_004669800</name>
</gene>
<name>A0AAV4I5Y4_9GAST</name>
<accession>A0AAV4I5Y4</accession>
<dbReference type="AlphaFoldDB" id="A0AAV4I5Y4"/>
<organism evidence="1 2">
    <name type="scientific">Elysia marginata</name>
    <dbReference type="NCBI Taxonomy" id="1093978"/>
    <lineage>
        <taxon>Eukaryota</taxon>
        <taxon>Metazoa</taxon>
        <taxon>Spiralia</taxon>
        <taxon>Lophotrochozoa</taxon>
        <taxon>Mollusca</taxon>
        <taxon>Gastropoda</taxon>
        <taxon>Heterobranchia</taxon>
        <taxon>Euthyneura</taxon>
        <taxon>Panpulmonata</taxon>
        <taxon>Sacoglossa</taxon>
        <taxon>Placobranchoidea</taxon>
        <taxon>Plakobranchidae</taxon>
        <taxon>Elysia</taxon>
    </lineage>
</organism>
<proteinExistence type="predicted"/>
<evidence type="ECO:0000313" key="1">
    <source>
        <dbReference type="EMBL" id="GFS04973.1"/>
    </source>
</evidence>
<dbReference type="EMBL" id="BMAT01009364">
    <property type="protein sequence ID" value="GFS04973.1"/>
    <property type="molecule type" value="Genomic_DNA"/>
</dbReference>
<comment type="caution">
    <text evidence="1">The sequence shown here is derived from an EMBL/GenBank/DDBJ whole genome shotgun (WGS) entry which is preliminary data.</text>
</comment>
<keyword evidence="2" id="KW-1185">Reference proteome</keyword>
<evidence type="ECO:0000313" key="2">
    <source>
        <dbReference type="Proteomes" id="UP000762676"/>
    </source>
</evidence>